<protein>
    <submittedName>
        <fullName evidence="1">Uncharacterized protein</fullName>
    </submittedName>
</protein>
<dbReference type="EMBL" id="QEAN01000109">
    <property type="protein sequence ID" value="TPX47829.1"/>
    <property type="molecule type" value="Genomic_DNA"/>
</dbReference>
<comment type="caution">
    <text evidence="1">The sequence shown here is derived from an EMBL/GenBank/DDBJ whole genome shotgun (WGS) entry which is preliminary data.</text>
</comment>
<keyword evidence="2" id="KW-1185">Reference proteome</keyword>
<accession>A0A507D8A4</accession>
<dbReference type="AlphaFoldDB" id="A0A507D8A4"/>
<dbReference type="Proteomes" id="UP000317494">
    <property type="component" value="Unassembled WGS sequence"/>
</dbReference>
<evidence type="ECO:0000313" key="2">
    <source>
        <dbReference type="Proteomes" id="UP000317494"/>
    </source>
</evidence>
<reference evidence="1 2" key="1">
    <citation type="journal article" date="2019" name="Sci. Rep.">
        <title>Comparative genomics of chytrid fungi reveal insights into the obligate biotrophic and pathogenic lifestyle of Synchytrium endobioticum.</title>
        <authorList>
            <person name="van de Vossenberg B.T.L.H."/>
            <person name="Warris S."/>
            <person name="Nguyen H.D.T."/>
            <person name="van Gent-Pelzer M.P.E."/>
            <person name="Joly D.L."/>
            <person name="van de Geest H.C."/>
            <person name="Bonants P.J.M."/>
            <person name="Smith D.S."/>
            <person name="Levesque C.A."/>
            <person name="van der Lee T.A.J."/>
        </authorList>
    </citation>
    <scope>NUCLEOTIDE SEQUENCE [LARGE SCALE GENOMIC DNA]</scope>
    <source>
        <strain evidence="1 2">MB42</strain>
    </source>
</reference>
<proteinExistence type="predicted"/>
<sequence length="81" mass="9137">MIKSVVRKLCADTGASVPPDIDFWVSTSSYLSSSDVIQIIGIKTIVHSEERCLSNLTQKIMDLCTVSCRTFNNAFLRCEWY</sequence>
<organism evidence="1 2">
    <name type="scientific">Synchytrium endobioticum</name>
    <dbReference type="NCBI Taxonomy" id="286115"/>
    <lineage>
        <taxon>Eukaryota</taxon>
        <taxon>Fungi</taxon>
        <taxon>Fungi incertae sedis</taxon>
        <taxon>Chytridiomycota</taxon>
        <taxon>Chytridiomycota incertae sedis</taxon>
        <taxon>Chytridiomycetes</taxon>
        <taxon>Synchytriales</taxon>
        <taxon>Synchytriaceae</taxon>
        <taxon>Synchytrium</taxon>
    </lineage>
</organism>
<name>A0A507D8A4_9FUNG</name>
<evidence type="ECO:0000313" key="1">
    <source>
        <dbReference type="EMBL" id="TPX47829.1"/>
    </source>
</evidence>
<dbReference type="VEuPathDB" id="FungiDB:SeMB42_g03173"/>
<gene>
    <name evidence="1" type="ORF">SeMB42_g03173</name>
</gene>